<proteinExistence type="predicted"/>
<organism evidence="1">
    <name type="scientific">marine metagenome</name>
    <dbReference type="NCBI Taxonomy" id="408172"/>
    <lineage>
        <taxon>unclassified sequences</taxon>
        <taxon>metagenomes</taxon>
        <taxon>ecological metagenomes</taxon>
    </lineage>
</organism>
<evidence type="ECO:0008006" key="2">
    <source>
        <dbReference type="Google" id="ProtNLM"/>
    </source>
</evidence>
<gene>
    <name evidence="1" type="ORF">METZ01_LOCUS89541</name>
</gene>
<protein>
    <recommendedName>
        <fullName evidence="2">GYD domain-containing protein</fullName>
    </recommendedName>
</protein>
<dbReference type="AlphaFoldDB" id="A0A381VAH1"/>
<sequence length="92" mass="10355">MKYVLLGSISPSWLGKQAERLTKSNEKLKQLGIKQESVLYTQGQFDFVETIDAPGPSSVLGFTIWYSKKGYGTIQTLPAFEDKEIRKIIKKG</sequence>
<dbReference type="EMBL" id="UINC01008140">
    <property type="protein sequence ID" value="SVA36687.1"/>
    <property type="molecule type" value="Genomic_DNA"/>
</dbReference>
<reference evidence="1" key="1">
    <citation type="submission" date="2018-05" db="EMBL/GenBank/DDBJ databases">
        <authorList>
            <person name="Lanie J.A."/>
            <person name="Ng W.-L."/>
            <person name="Kazmierczak K.M."/>
            <person name="Andrzejewski T.M."/>
            <person name="Davidsen T.M."/>
            <person name="Wayne K.J."/>
            <person name="Tettelin H."/>
            <person name="Glass J.I."/>
            <person name="Rusch D."/>
            <person name="Podicherti R."/>
            <person name="Tsui H.-C.T."/>
            <person name="Winkler M.E."/>
        </authorList>
    </citation>
    <scope>NUCLEOTIDE SEQUENCE</scope>
</reference>
<dbReference type="Pfam" id="PF08734">
    <property type="entry name" value="GYD"/>
    <property type="match status" value="1"/>
</dbReference>
<evidence type="ECO:0000313" key="1">
    <source>
        <dbReference type="EMBL" id="SVA36687.1"/>
    </source>
</evidence>
<name>A0A381VAH1_9ZZZZ</name>
<accession>A0A381VAH1</accession>
<dbReference type="InterPro" id="IPR014845">
    <property type="entry name" value="GYD/TTHA1554"/>
</dbReference>